<evidence type="ECO:0000313" key="3">
    <source>
        <dbReference type="Proteomes" id="UP000001343"/>
    </source>
</evidence>
<proteinExistence type="predicted"/>
<reference evidence="2 3" key="1">
    <citation type="journal article" date="2014" name="Int. J. Syst. Evol. Microbiol.">
        <title>Leptospira mayottensis sp. nov., a pathogenic species of the genus Leptospira isolated from humans.</title>
        <authorList>
            <person name="Bourhy P."/>
            <person name="Collet L."/>
            <person name="Brisse S."/>
            <person name="Picardeau M."/>
        </authorList>
    </citation>
    <scope>NUCLEOTIDE SEQUENCE [LARGE SCALE GENOMIC DNA]</scope>
    <source>
        <strain evidence="2 3">200901122</strain>
    </source>
</reference>
<sequence>MLQYVFSLILFFASLLFSLSLSPQEIYLNSDILYLPTLALDVLADGGNFLSWSFTPSPYFFPDFPIVSILFLIFENAQKALICFAFLQTILFTILMERFWLFAREERKGKPLSSKEIRRVRSWILLLISFLLLIAKNFPTLYIMFLPSIHTSAFLVTLYAWPLIHKTFQKRKVWILTLWIVLTAASDRILFVELIVPGILAGFLFPSQIPRSQRSEWKRLFPLPESSKILIVSGIAGLILHEVLKSFLFIERSGKIPINLSLTRAIMDGTRFFMEAQAWIFSGFKSKIPIPAILISILIIALTLSLIRIKKSKSTAFLFFLFAILFFAPILTGLYIDEYSLRYVSPALILAPFLLLSITEFPKRNLALTIFLLFLLLLFIRQKAPQNIENSFYRLFQTVPQEAQCADEISEKTPISLVISDFWTAKRIRVFSKKRIPSIHVAYGTLEGSHTISNREWYLKDYPGTVAVFTQGLGENRIQEIYGTPSGKTQCGESKIYFYTDFRKIGQTLRKPFQKTK</sequence>
<organism evidence="2 3">
    <name type="scientific">Leptospira mayottensis 200901122</name>
    <dbReference type="NCBI Taxonomy" id="1193010"/>
    <lineage>
        <taxon>Bacteria</taxon>
        <taxon>Pseudomonadati</taxon>
        <taxon>Spirochaetota</taxon>
        <taxon>Spirochaetia</taxon>
        <taxon>Leptospirales</taxon>
        <taxon>Leptospiraceae</taxon>
        <taxon>Leptospira</taxon>
    </lineage>
</organism>
<feature type="transmembrane region" description="Helical" evidence="1">
    <location>
        <begin position="316"/>
        <end position="336"/>
    </location>
</feature>
<dbReference type="EMBL" id="AKWM02000058">
    <property type="protein sequence ID" value="EKR99110.1"/>
    <property type="molecule type" value="Genomic_DNA"/>
</dbReference>
<dbReference type="Proteomes" id="UP000001343">
    <property type="component" value="Unassembled WGS sequence"/>
</dbReference>
<feature type="transmembrane region" description="Helical" evidence="1">
    <location>
        <begin position="120"/>
        <end position="135"/>
    </location>
</feature>
<feature type="transmembrane region" description="Helical" evidence="1">
    <location>
        <begin position="366"/>
        <end position="384"/>
    </location>
</feature>
<feature type="transmembrane region" description="Helical" evidence="1">
    <location>
        <begin position="288"/>
        <end position="309"/>
    </location>
</feature>
<feature type="transmembrane region" description="Helical" evidence="1">
    <location>
        <begin position="141"/>
        <end position="161"/>
    </location>
</feature>
<accession>A0AA87MLB6</accession>
<evidence type="ECO:0000256" key="1">
    <source>
        <dbReference type="SAM" id="Phobius"/>
    </source>
</evidence>
<keyword evidence="1" id="KW-0472">Membrane</keyword>
<keyword evidence="1" id="KW-0812">Transmembrane</keyword>
<dbReference type="RefSeq" id="WP_002764041.1">
    <property type="nucleotide sequence ID" value="NZ_AKWM02000058.1"/>
</dbReference>
<name>A0AA87MLB6_9LEPT</name>
<feature type="transmembrane region" description="Helical" evidence="1">
    <location>
        <begin position="342"/>
        <end position="359"/>
    </location>
</feature>
<dbReference type="AlphaFoldDB" id="A0AA87MLB6"/>
<keyword evidence="1" id="KW-1133">Transmembrane helix</keyword>
<evidence type="ECO:0000313" key="2">
    <source>
        <dbReference type="EMBL" id="EKR99110.1"/>
    </source>
</evidence>
<gene>
    <name evidence="2" type="ORF">LEP1GSC125_3674</name>
</gene>
<feature type="transmembrane region" description="Helical" evidence="1">
    <location>
        <begin position="173"/>
        <end position="206"/>
    </location>
</feature>
<protein>
    <submittedName>
        <fullName evidence="2">Membrane protein</fullName>
    </submittedName>
</protein>
<feature type="transmembrane region" description="Helical" evidence="1">
    <location>
        <begin position="80"/>
        <end position="100"/>
    </location>
</feature>
<comment type="caution">
    <text evidence="2">The sequence shown here is derived from an EMBL/GenBank/DDBJ whole genome shotgun (WGS) entry which is preliminary data.</text>
</comment>